<evidence type="ECO:0000256" key="2">
    <source>
        <dbReference type="ARBA" id="ARBA00022475"/>
    </source>
</evidence>
<organism evidence="10 11">
    <name type="scientific">Anaerobutyricum hallii DSM 3353</name>
    <dbReference type="NCBI Taxonomy" id="411469"/>
    <lineage>
        <taxon>Bacteria</taxon>
        <taxon>Bacillati</taxon>
        <taxon>Bacillota</taxon>
        <taxon>Clostridia</taxon>
        <taxon>Lachnospirales</taxon>
        <taxon>Lachnospiraceae</taxon>
        <taxon>Anaerobutyricum</taxon>
    </lineage>
</organism>
<reference evidence="10 11" key="1">
    <citation type="submission" date="2009-01" db="EMBL/GenBank/DDBJ databases">
        <authorList>
            <person name="Fulton L."/>
            <person name="Clifton S."/>
            <person name="Fulton B."/>
            <person name="Xu J."/>
            <person name="Minx P."/>
            <person name="Pepin K.H."/>
            <person name="Johnson M."/>
            <person name="Bhonagiri V."/>
            <person name="Nash W.E."/>
            <person name="Mardis E.R."/>
            <person name="Wilson R.K."/>
        </authorList>
    </citation>
    <scope>NUCLEOTIDE SEQUENCE [LARGE SCALE GENOMIC DNA]</scope>
    <source>
        <strain evidence="10 11">DSM 3353</strain>
    </source>
</reference>
<feature type="domain" description="Threonine/serine exporter-like N-terminal" evidence="8">
    <location>
        <begin position="67"/>
        <end position="309"/>
    </location>
</feature>
<feature type="transmembrane region" description="Helical" evidence="7">
    <location>
        <begin position="354"/>
        <end position="372"/>
    </location>
</feature>
<evidence type="ECO:0000313" key="10">
    <source>
        <dbReference type="EMBL" id="EEG37053.1"/>
    </source>
</evidence>
<evidence type="ECO:0000256" key="5">
    <source>
        <dbReference type="ARBA" id="ARBA00023136"/>
    </source>
</evidence>
<sequence>MRISAISIKIQEKLNNSCFYKLVRRNVKMSETMIRKNHMDVLWHEYTDKEGQNLPIVQASLTEKASIIGRAGIMLLSCGTGAWRVRSSMNTLAEVMGVTCTADIGLMSIEYTCFDGQDGFTQSLCLTNTGVNTSKLNRLEHFIQDFETEGKDMSGEQLHNLLDNIEEIHGLYSPIALGIAAALACGGFTFLLGGGPIEMFCAFVGAGLGNFLRCKLTKHHYTLFLGIVLSVSLACLSYAGLLKLGEIFLGLSVKHEAGYICAMLFIIPGFPFITSGIDLAKLDMRSGIERLGYALIIILVATMSAWIMALILHLQPVDFIKISLPLAGWIIFRFLASFCGVFGFSIMFNSPIPLAVAAASIGAIANTLRLELVDLVNAPPAAAAFIGALTAGILASLMKDRVGYPRISVTVPSIVIMVPGLYLYRGFYNLGIMSLATSATWFASALLIILALPLGLIFARILTDKTFRYCT</sequence>
<keyword evidence="3 7" id="KW-0812">Transmembrane</keyword>
<dbReference type="eggNOG" id="COG3610">
    <property type="taxonomic scope" value="Bacteria"/>
</dbReference>
<feature type="domain" description="Threonine/Serine exporter ThrE" evidence="9">
    <location>
        <begin position="334"/>
        <end position="460"/>
    </location>
</feature>
<keyword evidence="2" id="KW-1003">Cell membrane</keyword>
<dbReference type="Pfam" id="PF12821">
    <property type="entry name" value="ThrE_2"/>
    <property type="match status" value="1"/>
</dbReference>
<dbReference type="PANTHER" id="PTHR34390:SF2">
    <property type="entry name" value="SUCCINATE TRANSPORTER SUBUNIT YJJP-RELATED"/>
    <property type="match status" value="1"/>
</dbReference>
<evidence type="ECO:0000256" key="1">
    <source>
        <dbReference type="ARBA" id="ARBA00004651"/>
    </source>
</evidence>
<evidence type="ECO:0000256" key="7">
    <source>
        <dbReference type="SAM" id="Phobius"/>
    </source>
</evidence>
<feature type="transmembrane region" description="Helical" evidence="7">
    <location>
        <begin position="197"/>
        <end position="214"/>
    </location>
</feature>
<feature type="transmembrane region" description="Helical" evidence="7">
    <location>
        <begin position="326"/>
        <end position="347"/>
    </location>
</feature>
<name>C0EUK5_9FIRM</name>
<evidence type="ECO:0000259" key="9">
    <source>
        <dbReference type="Pfam" id="PF12821"/>
    </source>
</evidence>
<proteinExistence type="inferred from homology"/>
<evidence type="ECO:0000256" key="3">
    <source>
        <dbReference type="ARBA" id="ARBA00022692"/>
    </source>
</evidence>
<feature type="transmembrane region" description="Helical" evidence="7">
    <location>
        <begin position="409"/>
        <end position="427"/>
    </location>
</feature>
<evidence type="ECO:0000256" key="6">
    <source>
        <dbReference type="ARBA" id="ARBA00034125"/>
    </source>
</evidence>
<evidence type="ECO:0000259" key="8">
    <source>
        <dbReference type="Pfam" id="PF06738"/>
    </source>
</evidence>
<dbReference type="eggNOG" id="COG2966">
    <property type="taxonomic scope" value="Bacteria"/>
</dbReference>
<reference evidence="10 11" key="2">
    <citation type="submission" date="2009-02" db="EMBL/GenBank/DDBJ databases">
        <title>Draft genome sequence of Eubacterium hallii (DSM 3353).</title>
        <authorList>
            <person name="Sudarsanam P."/>
            <person name="Ley R."/>
            <person name="Guruge J."/>
            <person name="Turnbaugh P.J."/>
            <person name="Mahowald M."/>
            <person name="Liep D."/>
            <person name="Gordon J."/>
        </authorList>
    </citation>
    <scope>NUCLEOTIDE SEQUENCE [LARGE SCALE GENOMIC DNA]</scope>
    <source>
        <strain evidence="10 11">DSM 3353</strain>
    </source>
</reference>
<feature type="transmembrane region" description="Helical" evidence="7">
    <location>
        <begin position="221"/>
        <end position="241"/>
    </location>
</feature>
<comment type="subcellular location">
    <subcellularLocation>
        <location evidence="1">Cell membrane</location>
        <topology evidence="1">Multi-pass membrane protein</topology>
    </subcellularLocation>
</comment>
<dbReference type="InterPro" id="IPR050539">
    <property type="entry name" value="ThrE_Dicarb/AminoAcid_Exp"/>
</dbReference>
<keyword evidence="4 7" id="KW-1133">Transmembrane helix</keyword>
<evidence type="ECO:0000256" key="4">
    <source>
        <dbReference type="ARBA" id="ARBA00022989"/>
    </source>
</evidence>
<dbReference type="Proteomes" id="UP000003174">
    <property type="component" value="Unassembled WGS sequence"/>
</dbReference>
<dbReference type="InterPro" id="IPR024528">
    <property type="entry name" value="ThrE_2"/>
</dbReference>
<dbReference type="EMBL" id="ACEP01000054">
    <property type="protein sequence ID" value="EEG37053.1"/>
    <property type="molecule type" value="Genomic_DNA"/>
</dbReference>
<feature type="transmembrane region" description="Helical" evidence="7">
    <location>
        <begin position="291"/>
        <end position="314"/>
    </location>
</feature>
<dbReference type="GO" id="GO:0015744">
    <property type="term" value="P:succinate transport"/>
    <property type="evidence" value="ECO:0007669"/>
    <property type="project" value="TreeGrafter"/>
</dbReference>
<dbReference type="Pfam" id="PF06738">
    <property type="entry name" value="ThrE"/>
    <property type="match status" value="1"/>
</dbReference>
<evidence type="ECO:0000313" key="11">
    <source>
        <dbReference type="Proteomes" id="UP000003174"/>
    </source>
</evidence>
<accession>C0EUK5</accession>
<dbReference type="AlphaFoldDB" id="C0EUK5"/>
<feature type="transmembrane region" description="Helical" evidence="7">
    <location>
        <begin position="257"/>
        <end position="279"/>
    </location>
</feature>
<protein>
    <recommendedName>
        <fullName evidence="12">Threonine/serine exporter-like N-terminal domain-containing protein</fullName>
    </recommendedName>
</protein>
<feature type="transmembrane region" description="Helical" evidence="7">
    <location>
        <begin position="378"/>
        <end position="397"/>
    </location>
</feature>
<feature type="transmembrane region" description="Helical" evidence="7">
    <location>
        <begin position="171"/>
        <end position="191"/>
    </location>
</feature>
<comment type="similarity">
    <text evidence="6">Belongs to the ThrE exporter (TC 2.A.79) family.</text>
</comment>
<dbReference type="GO" id="GO:0005886">
    <property type="term" value="C:plasma membrane"/>
    <property type="evidence" value="ECO:0007669"/>
    <property type="project" value="UniProtKB-SubCell"/>
</dbReference>
<keyword evidence="5 7" id="KW-0472">Membrane</keyword>
<evidence type="ECO:0008006" key="12">
    <source>
        <dbReference type="Google" id="ProtNLM"/>
    </source>
</evidence>
<dbReference type="PANTHER" id="PTHR34390">
    <property type="entry name" value="UPF0442 PROTEIN YJJB-RELATED"/>
    <property type="match status" value="1"/>
</dbReference>
<comment type="caution">
    <text evidence="10">The sequence shown here is derived from an EMBL/GenBank/DDBJ whole genome shotgun (WGS) entry which is preliminary data.</text>
</comment>
<gene>
    <name evidence="10" type="ORF">EUBHAL_01089</name>
</gene>
<dbReference type="InterPro" id="IPR010619">
    <property type="entry name" value="ThrE-like_N"/>
</dbReference>
<feature type="transmembrane region" description="Helical" evidence="7">
    <location>
        <begin position="439"/>
        <end position="459"/>
    </location>
</feature>
<dbReference type="GO" id="GO:0022857">
    <property type="term" value="F:transmembrane transporter activity"/>
    <property type="evidence" value="ECO:0007669"/>
    <property type="project" value="InterPro"/>
</dbReference>